<dbReference type="RefSeq" id="WP_039195477.1">
    <property type="nucleotide sequence ID" value="NZ_JRFJ01000006.1"/>
</dbReference>
<dbReference type="Pfam" id="PF02589">
    <property type="entry name" value="LUD_dom"/>
    <property type="match status" value="1"/>
</dbReference>
<sequence>MSARQAIFERIAGAIGPARPAEEIAAEARALLADPEAVRPPTPRGDVGTRFMDAVARLPPGASVERIDHMSALPAAVARRLAAMGLEPALKIQPTPDFQALDFEAAGIGLRDTVNDRTALSLAQAAIAETASLVIRSGPHMPVLDAFLPLHHLVAVRRRHILPYLDDFLDHADLSRSRNVVIVTGPSGTTDIEGSLVIGVHGPATLHIFVVDEG</sequence>
<dbReference type="AlphaFoldDB" id="A0A0B1Q374"/>
<organism evidence="2 3">
    <name type="scientific">Aureimonas altamirensis</name>
    <dbReference type="NCBI Taxonomy" id="370622"/>
    <lineage>
        <taxon>Bacteria</taxon>
        <taxon>Pseudomonadati</taxon>
        <taxon>Pseudomonadota</taxon>
        <taxon>Alphaproteobacteria</taxon>
        <taxon>Hyphomicrobiales</taxon>
        <taxon>Aurantimonadaceae</taxon>
        <taxon>Aureimonas</taxon>
    </lineage>
</organism>
<dbReference type="InterPro" id="IPR003741">
    <property type="entry name" value="LUD_dom"/>
</dbReference>
<dbReference type="PANTHER" id="PTHR43682">
    <property type="entry name" value="LACTATE UTILIZATION PROTEIN C"/>
    <property type="match status" value="1"/>
</dbReference>
<reference evidence="2 3" key="1">
    <citation type="submission" date="2014-09" db="EMBL/GenBank/DDBJ databases">
        <title>Isolation and characterization of Aurantimonas altamirensis ON-56566 from clinical sample following a dog bite.</title>
        <authorList>
            <person name="Eshaghi A."/>
            <person name="Li A."/>
            <person name="Shahinas D."/>
            <person name="Bahn P."/>
            <person name="Kus J.V."/>
            <person name="Patel S.N."/>
        </authorList>
    </citation>
    <scope>NUCLEOTIDE SEQUENCE [LARGE SCALE GENOMIC DNA]</scope>
    <source>
        <strain evidence="2 3">ON-56566</strain>
    </source>
</reference>
<dbReference type="Proteomes" id="UP000030826">
    <property type="component" value="Unassembled WGS sequence"/>
</dbReference>
<proteinExistence type="predicted"/>
<dbReference type="Gene3D" id="3.40.50.10420">
    <property type="entry name" value="NagB/RpiA/CoA transferase-like"/>
    <property type="match status" value="1"/>
</dbReference>
<dbReference type="STRING" id="370622.LA66_18335"/>
<dbReference type="OrthoDB" id="9794157at2"/>
<protein>
    <recommendedName>
        <fullName evidence="1">LUD domain-containing protein</fullName>
    </recommendedName>
</protein>
<feature type="domain" description="LUD" evidence="1">
    <location>
        <begin position="80"/>
        <end position="211"/>
    </location>
</feature>
<dbReference type="EMBL" id="JRFJ01000006">
    <property type="protein sequence ID" value="KHJ53357.1"/>
    <property type="molecule type" value="Genomic_DNA"/>
</dbReference>
<comment type="caution">
    <text evidence="2">The sequence shown here is derived from an EMBL/GenBank/DDBJ whole genome shotgun (WGS) entry which is preliminary data.</text>
</comment>
<dbReference type="InterPro" id="IPR037171">
    <property type="entry name" value="NagB/RpiA_transferase-like"/>
</dbReference>
<gene>
    <name evidence="2" type="ORF">LA66_18335</name>
</gene>
<evidence type="ECO:0000259" key="1">
    <source>
        <dbReference type="Pfam" id="PF02589"/>
    </source>
</evidence>
<dbReference type="PANTHER" id="PTHR43682:SF1">
    <property type="entry name" value="LACTATE UTILIZATION PROTEIN C"/>
    <property type="match status" value="1"/>
</dbReference>
<evidence type="ECO:0000313" key="3">
    <source>
        <dbReference type="Proteomes" id="UP000030826"/>
    </source>
</evidence>
<evidence type="ECO:0000313" key="2">
    <source>
        <dbReference type="EMBL" id="KHJ53357.1"/>
    </source>
</evidence>
<name>A0A0B1Q374_9HYPH</name>
<dbReference type="SUPFAM" id="SSF100950">
    <property type="entry name" value="NagB/RpiA/CoA transferase-like"/>
    <property type="match status" value="1"/>
</dbReference>
<dbReference type="InterPro" id="IPR024185">
    <property type="entry name" value="FTHF_cligase-like_sf"/>
</dbReference>
<accession>A0A0B1Q374</accession>